<dbReference type="Gene3D" id="3.30.1360.120">
    <property type="entry name" value="Probable tRNA modification gtpase trme, domain 1"/>
    <property type="match status" value="1"/>
</dbReference>
<evidence type="ECO:0000313" key="2">
    <source>
        <dbReference type="Proteomes" id="UP000095042"/>
    </source>
</evidence>
<name>A0A1E3W8T3_9HYPH</name>
<feature type="non-terminal residue" evidence="1">
    <location>
        <position position="187"/>
    </location>
</feature>
<dbReference type="Pfam" id="PF04268">
    <property type="entry name" value="SoxG"/>
    <property type="match status" value="1"/>
</dbReference>
<dbReference type="SUPFAM" id="SSF103025">
    <property type="entry name" value="Folate-binding domain"/>
    <property type="match status" value="1"/>
</dbReference>
<evidence type="ECO:0000313" key="1">
    <source>
        <dbReference type="EMBL" id="ODS02223.1"/>
    </source>
</evidence>
<protein>
    <recommendedName>
        <fullName evidence="3">Sarcosine oxidase subunit gamma</fullName>
    </recommendedName>
</protein>
<dbReference type="AlphaFoldDB" id="A0A1E3W8T3"/>
<evidence type="ECO:0008006" key="3">
    <source>
        <dbReference type="Google" id="ProtNLM"/>
    </source>
</evidence>
<dbReference type="RefSeq" id="WP_069624594.1">
    <property type="nucleotide sequence ID" value="NZ_LPWD01000369.1"/>
</dbReference>
<sequence length="187" mass="19441">MSKLASLSAFHGIAKPGRYGKADGGAGVTVIERTDLGLASVETRKGQVEALKAAVREAYGLDLPEGSTVAHGKNVSFIGTGPGQWLAVSATLQNEALAEALAGKLKGLASVSDQSSGRAVVRLGGPRVRDVLAKGLAIDLDPRVFPAGGAATSTLSHMGVLVWREGDEQAYDIALFRSVAASFWRWL</sequence>
<dbReference type="Proteomes" id="UP000095042">
    <property type="component" value="Unassembled WGS sequence"/>
</dbReference>
<dbReference type="OrthoDB" id="7562825at2"/>
<dbReference type="EMBL" id="LPWD01000369">
    <property type="protein sequence ID" value="ODS02223.1"/>
    <property type="molecule type" value="Genomic_DNA"/>
</dbReference>
<reference evidence="1 2" key="1">
    <citation type="journal article" date="2016" name="Environ. Microbiol.">
        <title>New Methyloceanibacter diversity from North Sea sediments includes methanotroph containing solely the soluble methane monooxygenase.</title>
        <authorList>
            <person name="Vekeman B."/>
            <person name="Kerckhof F.M."/>
            <person name="Cremers G."/>
            <person name="de Vos P."/>
            <person name="Vandamme P."/>
            <person name="Boon N."/>
            <person name="Op den Camp H.J."/>
            <person name="Heylen K."/>
        </authorList>
    </citation>
    <scope>NUCLEOTIDE SEQUENCE [LARGE SCALE GENOMIC DNA]</scope>
    <source>
        <strain evidence="1 2">R-67177</strain>
    </source>
</reference>
<dbReference type="InterPro" id="IPR027266">
    <property type="entry name" value="TrmE/GcvT-like"/>
</dbReference>
<comment type="caution">
    <text evidence="1">The sequence shown here is derived from an EMBL/GenBank/DDBJ whole genome shotgun (WGS) entry which is preliminary data.</text>
</comment>
<keyword evidence="2" id="KW-1185">Reference proteome</keyword>
<gene>
    <name evidence="1" type="ORF">AUC71_16450</name>
</gene>
<organism evidence="1 2">
    <name type="scientific">Methyloceanibacter marginalis</name>
    <dbReference type="NCBI Taxonomy" id="1774971"/>
    <lineage>
        <taxon>Bacteria</taxon>
        <taxon>Pseudomonadati</taxon>
        <taxon>Pseudomonadota</taxon>
        <taxon>Alphaproteobacteria</taxon>
        <taxon>Hyphomicrobiales</taxon>
        <taxon>Hyphomicrobiaceae</taxon>
        <taxon>Methyloceanibacter</taxon>
    </lineage>
</organism>
<accession>A0A1E3W8T3</accession>
<dbReference type="Gene3D" id="3.30.70.1520">
    <property type="entry name" value="Heterotetrameric sarcosine oxidase"/>
    <property type="match status" value="1"/>
</dbReference>
<proteinExistence type="predicted"/>
<dbReference type="InterPro" id="IPR007375">
    <property type="entry name" value="SoxG"/>
</dbReference>